<dbReference type="EMBL" id="CP006868">
    <property type="protein sequence ID" value="UXD22341.1"/>
    <property type="molecule type" value="Genomic_DNA"/>
</dbReference>
<evidence type="ECO:0000313" key="2">
    <source>
        <dbReference type="EMBL" id="UXD22341.1"/>
    </source>
</evidence>
<evidence type="ECO:0000313" key="3">
    <source>
        <dbReference type="Proteomes" id="UP001063698"/>
    </source>
</evidence>
<dbReference type="Proteomes" id="UP001063698">
    <property type="component" value="Chromosome"/>
</dbReference>
<dbReference type="AlphaFoldDB" id="A0A977KB41"/>
<name>A0A977KB41_9CREN</name>
<keyword evidence="1" id="KW-0472">Membrane</keyword>
<proteinExistence type="predicted"/>
<keyword evidence="1" id="KW-0812">Transmembrane</keyword>
<organism evidence="2 3">
    <name type="scientific">Ignicoccus pacificus DSM 13166</name>
    <dbReference type="NCBI Taxonomy" id="940294"/>
    <lineage>
        <taxon>Archaea</taxon>
        <taxon>Thermoproteota</taxon>
        <taxon>Thermoprotei</taxon>
        <taxon>Desulfurococcales</taxon>
        <taxon>Desulfurococcaceae</taxon>
        <taxon>Ignicoccus</taxon>
    </lineage>
</organism>
<protein>
    <recommendedName>
        <fullName evidence="4">Thioredoxin-like fold domain-containing protein</fullName>
    </recommendedName>
</protein>
<keyword evidence="3" id="KW-1185">Reference proteome</keyword>
<reference evidence="2" key="1">
    <citation type="submission" date="2013-11" db="EMBL/GenBank/DDBJ databases">
        <title>Comparative genomics of Ignicoccus.</title>
        <authorList>
            <person name="Podar M."/>
        </authorList>
    </citation>
    <scope>NUCLEOTIDE SEQUENCE</scope>
    <source>
        <strain evidence="2">DSM 13166</strain>
    </source>
</reference>
<dbReference type="KEGG" id="ipc:IPA_03680"/>
<sequence length="275" mass="30781">MGWRKALKRYKEKIMIVGAIALVILMIGETLVMIGRGGVGGAITVEELKKYEYIPPEGNYTIMVFIAPPQTCPICPELVQNITQAVKLVNEVLAQSNTSIRAHVKIFDCANFPHCTSKEAYVNFMINKVSQVPMVFVSYRGFKVPINVVGMSPQQMAQLLLAWLKLMSAAWKPPAKGVAVVYFYDSTHNSTQWQELVKLLKPYNITLVELGCKQYPSNCTNNVVAYATMLVLGLRPENLPMVLIYKDGQLVGYFYLGKQINVVQVAKEIESLLKQ</sequence>
<evidence type="ECO:0000256" key="1">
    <source>
        <dbReference type="SAM" id="Phobius"/>
    </source>
</evidence>
<gene>
    <name evidence="2" type="ORF">IPA_03680</name>
</gene>
<keyword evidence="1" id="KW-1133">Transmembrane helix</keyword>
<feature type="transmembrane region" description="Helical" evidence="1">
    <location>
        <begin position="14"/>
        <end position="34"/>
    </location>
</feature>
<evidence type="ECO:0008006" key="4">
    <source>
        <dbReference type="Google" id="ProtNLM"/>
    </source>
</evidence>
<accession>A0A977KB41</accession>